<evidence type="ECO:0000256" key="8">
    <source>
        <dbReference type="RuleBase" id="RU363041"/>
    </source>
</evidence>
<evidence type="ECO:0000256" key="6">
    <source>
        <dbReference type="ARBA" id="ARBA00022989"/>
    </source>
</evidence>
<evidence type="ECO:0000256" key="5">
    <source>
        <dbReference type="ARBA" id="ARBA00022692"/>
    </source>
</evidence>
<dbReference type="Pfam" id="PF01925">
    <property type="entry name" value="TauE"/>
    <property type="match status" value="1"/>
</dbReference>
<feature type="transmembrane region" description="Helical" evidence="8">
    <location>
        <begin position="141"/>
        <end position="167"/>
    </location>
</feature>
<evidence type="ECO:0000313" key="10">
    <source>
        <dbReference type="Proteomes" id="UP000559404"/>
    </source>
</evidence>
<feature type="transmembrane region" description="Helical" evidence="8">
    <location>
        <begin position="173"/>
        <end position="197"/>
    </location>
</feature>
<keyword evidence="10" id="KW-1185">Reference proteome</keyword>
<gene>
    <name evidence="9" type="ORF">H1W37_11550</name>
</gene>
<comment type="subcellular location">
    <subcellularLocation>
        <location evidence="1 8">Cell membrane</location>
        <topology evidence="1 8">Multi-pass membrane protein</topology>
    </subcellularLocation>
</comment>
<dbReference type="AlphaFoldDB" id="A0A838XQ12"/>
<keyword evidence="5 8" id="KW-0812">Transmembrane</keyword>
<evidence type="ECO:0000256" key="7">
    <source>
        <dbReference type="ARBA" id="ARBA00023136"/>
    </source>
</evidence>
<feature type="transmembrane region" description="Helical" evidence="8">
    <location>
        <begin position="55"/>
        <end position="76"/>
    </location>
</feature>
<reference evidence="9 10" key="1">
    <citation type="submission" date="2020-07" db="EMBL/GenBank/DDBJ databases">
        <authorList>
            <person name="Li M."/>
        </authorList>
    </citation>
    <scope>NUCLEOTIDE SEQUENCE [LARGE SCALE GENOMIC DNA]</scope>
    <source>
        <strain evidence="9 10">DSM 23284</strain>
    </source>
</reference>
<dbReference type="PANTHER" id="PTHR30269">
    <property type="entry name" value="TRANSMEMBRANE PROTEIN YFCA"/>
    <property type="match status" value="1"/>
</dbReference>
<dbReference type="Proteomes" id="UP000559404">
    <property type="component" value="Unassembled WGS sequence"/>
</dbReference>
<dbReference type="PANTHER" id="PTHR30269:SF37">
    <property type="entry name" value="MEMBRANE TRANSPORTER PROTEIN"/>
    <property type="match status" value="1"/>
</dbReference>
<feature type="transmembrane region" description="Helical" evidence="8">
    <location>
        <begin position="83"/>
        <end position="103"/>
    </location>
</feature>
<accession>A0A838XQ12</accession>
<dbReference type="GO" id="GO:0005886">
    <property type="term" value="C:plasma membrane"/>
    <property type="evidence" value="ECO:0007669"/>
    <property type="project" value="UniProtKB-SubCell"/>
</dbReference>
<feature type="transmembrane region" description="Helical" evidence="8">
    <location>
        <begin position="204"/>
        <end position="227"/>
    </location>
</feature>
<dbReference type="InterPro" id="IPR002781">
    <property type="entry name" value="TM_pro_TauE-like"/>
</dbReference>
<comment type="caution">
    <text evidence="9">The sequence shown here is derived from an EMBL/GenBank/DDBJ whole genome shotgun (WGS) entry which is preliminary data.</text>
</comment>
<evidence type="ECO:0000256" key="4">
    <source>
        <dbReference type="ARBA" id="ARBA00022475"/>
    </source>
</evidence>
<protein>
    <recommendedName>
        <fullName evidence="8">Probable membrane transporter protein</fullName>
    </recommendedName>
</protein>
<evidence type="ECO:0000256" key="1">
    <source>
        <dbReference type="ARBA" id="ARBA00004651"/>
    </source>
</evidence>
<evidence type="ECO:0000313" key="9">
    <source>
        <dbReference type="EMBL" id="MBA4612292.1"/>
    </source>
</evidence>
<comment type="similarity">
    <text evidence="2 8">Belongs to the 4-toluene sulfonate uptake permease (TSUP) (TC 2.A.102) family.</text>
</comment>
<organism evidence="9 10">
    <name type="scientific">Stappia taiwanensis</name>
    <dbReference type="NCBI Taxonomy" id="992267"/>
    <lineage>
        <taxon>Bacteria</taxon>
        <taxon>Pseudomonadati</taxon>
        <taxon>Pseudomonadota</taxon>
        <taxon>Alphaproteobacteria</taxon>
        <taxon>Hyphomicrobiales</taxon>
        <taxon>Stappiaceae</taxon>
        <taxon>Stappia</taxon>
    </lineage>
</organism>
<feature type="transmembrane region" description="Helical" evidence="8">
    <location>
        <begin position="109"/>
        <end position="129"/>
    </location>
</feature>
<keyword evidence="3" id="KW-0813">Transport</keyword>
<proteinExistence type="inferred from homology"/>
<dbReference type="EMBL" id="JACEON010000010">
    <property type="protein sequence ID" value="MBA4612292.1"/>
    <property type="molecule type" value="Genomic_DNA"/>
</dbReference>
<dbReference type="InterPro" id="IPR052017">
    <property type="entry name" value="TSUP"/>
</dbReference>
<keyword evidence="7 8" id="KW-0472">Membrane</keyword>
<name>A0A838XQ12_9HYPH</name>
<keyword evidence="4 8" id="KW-1003">Cell membrane</keyword>
<keyword evidence="6 8" id="KW-1133">Transmembrane helix</keyword>
<evidence type="ECO:0000256" key="2">
    <source>
        <dbReference type="ARBA" id="ARBA00009142"/>
    </source>
</evidence>
<feature type="transmembrane region" description="Helical" evidence="8">
    <location>
        <begin position="18"/>
        <end position="43"/>
    </location>
</feature>
<sequence>MQDLAASLLQHLPQAPDLWLLAAAIVIAAMVRGFAGFGAAMIFMPVASTVIEPAAAAAGFLILDWFVTVPMLLGAVRRCDWPTVAPVTLAAMLTVPVGAAMLAHADVLALRWSLSVIVLGAVSLLMLGWRYHGVPGRATSLGVGAVAGVLSGVAQVSGPPVVVFWAAGPQPAAIIRANLITFFAIVSLAAFTAFLANGFYTLQVLALVMVAAPLYGLGIFLGARLFGAAHQDAYRPVAFGIILMSALTSLPALDGWLR</sequence>
<reference evidence="9 10" key="2">
    <citation type="submission" date="2020-08" db="EMBL/GenBank/DDBJ databases">
        <title>Stappia taiwanensis sp. nov., isolated from a coastal thermal spring.</title>
        <authorList>
            <person name="Kampfer P."/>
        </authorList>
    </citation>
    <scope>NUCLEOTIDE SEQUENCE [LARGE SCALE GENOMIC DNA]</scope>
    <source>
        <strain evidence="9 10">DSM 23284</strain>
    </source>
</reference>
<evidence type="ECO:0000256" key="3">
    <source>
        <dbReference type="ARBA" id="ARBA00022448"/>
    </source>
</evidence>
<feature type="transmembrane region" description="Helical" evidence="8">
    <location>
        <begin position="233"/>
        <end position="253"/>
    </location>
</feature>